<feature type="compositionally biased region" description="Basic and acidic residues" evidence="1">
    <location>
        <begin position="1"/>
        <end position="26"/>
    </location>
</feature>
<gene>
    <name evidence="2" type="ORF">K437DRAFT_265170</name>
</gene>
<dbReference type="RefSeq" id="XP_013240224.1">
    <property type="nucleotide sequence ID" value="XM_013384770.1"/>
</dbReference>
<proteinExistence type="predicted"/>
<dbReference type="PANTHER" id="PTHR34693:SF1">
    <property type="entry name" value="PROTEIN PAR32"/>
    <property type="match status" value="1"/>
</dbReference>
<dbReference type="InterPro" id="IPR022024">
    <property type="entry name" value="DUF3602"/>
</dbReference>
<organism evidence="2 3">
    <name type="scientific">Tilletiaria anomala (strain ATCC 24038 / CBS 436.72 / UBC 951)</name>
    <dbReference type="NCBI Taxonomy" id="1037660"/>
    <lineage>
        <taxon>Eukaryota</taxon>
        <taxon>Fungi</taxon>
        <taxon>Dikarya</taxon>
        <taxon>Basidiomycota</taxon>
        <taxon>Ustilaginomycotina</taxon>
        <taxon>Exobasidiomycetes</taxon>
        <taxon>Georgefischeriales</taxon>
        <taxon>Tilletiariaceae</taxon>
        <taxon>Tilletiaria</taxon>
    </lineage>
</organism>
<keyword evidence="3" id="KW-1185">Reference proteome</keyword>
<feature type="compositionally biased region" description="Basic and acidic residues" evidence="1">
    <location>
        <begin position="176"/>
        <end position="202"/>
    </location>
</feature>
<dbReference type="OrthoDB" id="2537432at2759"/>
<name>A0A066VEJ9_TILAU</name>
<dbReference type="InParanoid" id="A0A066VEJ9"/>
<dbReference type="HOGENOM" id="CLU_931215_0_0_1"/>
<protein>
    <submittedName>
        <fullName evidence="2">Uncharacterized protein</fullName>
    </submittedName>
</protein>
<dbReference type="Proteomes" id="UP000027361">
    <property type="component" value="Unassembled WGS sequence"/>
</dbReference>
<dbReference type="STRING" id="1037660.A0A066VEJ9"/>
<accession>A0A066VEJ9</accession>
<dbReference type="PANTHER" id="PTHR34693">
    <property type="entry name" value="PROTEIN PAR32"/>
    <property type="match status" value="1"/>
</dbReference>
<dbReference type="Pfam" id="PF12223">
    <property type="entry name" value="DUF3602"/>
    <property type="match status" value="2"/>
</dbReference>
<dbReference type="OMA" id="VILHQHH"/>
<comment type="caution">
    <text evidence="2">The sequence shown here is derived from an EMBL/GenBank/DDBJ whole genome shotgun (WGS) entry which is preliminary data.</text>
</comment>
<dbReference type="EMBL" id="JMSN01000151">
    <property type="protein sequence ID" value="KDN37015.1"/>
    <property type="molecule type" value="Genomic_DNA"/>
</dbReference>
<feature type="compositionally biased region" description="Polar residues" evidence="1">
    <location>
        <begin position="283"/>
        <end position="292"/>
    </location>
</feature>
<reference evidence="2 3" key="1">
    <citation type="submission" date="2014-05" db="EMBL/GenBank/DDBJ databases">
        <title>Draft genome sequence of a rare smut relative, Tilletiaria anomala UBC 951.</title>
        <authorList>
            <consortium name="DOE Joint Genome Institute"/>
            <person name="Toome M."/>
            <person name="Kuo A."/>
            <person name="Henrissat B."/>
            <person name="Lipzen A."/>
            <person name="Tritt A."/>
            <person name="Yoshinaga Y."/>
            <person name="Zane M."/>
            <person name="Barry K."/>
            <person name="Grigoriev I.V."/>
            <person name="Spatafora J.W."/>
            <person name="Aimea M.C."/>
        </authorList>
    </citation>
    <scope>NUCLEOTIDE SEQUENCE [LARGE SCALE GENOMIC DNA]</scope>
    <source>
        <strain evidence="2 3">UBC 951</strain>
    </source>
</reference>
<evidence type="ECO:0000313" key="2">
    <source>
        <dbReference type="EMBL" id="KDN37015.1"/>
    </source>
</evidence>
<sequence length="299" mass="30612">MVFGIGEHRGHNGKQHEEEARGRERAPAMPTGRGGVGNLRSPSRGRSSEPAADAARTAVVKTVAVLHAGRGGVGNVRSPSRDPLDRAKTRDEEKKEHSLQEDALKNVSVLHSGRGGVGNVRSPSRDPLDRARARDAEQKEHQAQESFMKAELAGPHTAGRGGAGNFAVGSNGDSASRNDSRERGRGSRAASGEHEGSTERGRGGGGVSSILRSLSRSRSRQRDVSISNGTGHAASASGLAAAARSCEASPARKSSGAAPAATPGGHTLTQVSEYEGGDAAGTIKTNESSSDAHGTGGAS</sequence>
<dbReference type="AlphaFoldDB" id="A0A066VEJ9"/>
<feature type="compositionally biased region" description="Low complexity" evidence="1">
    <location>
        <begin position="233"/>
        <end position="265"/>
    </location>
</feature>
<dbReference type="GeneID" id="25265736"/>
<evidence type="ECO:0000256" key="1">
    <source>
        <dbReference type="SAM" id="MobiDB-lite"/>
    </source>
</evidence>
<dbReference type="InterPro" id="IPR053203">
    <property type="entry name" value="Cisplatin_resist-associated"/>
</dbReference>
<feature type="compositionally biased region" description="Low complexity" evidence="1">
    <location>
        <begin position="51"/>
        <end position="65"/>
    </location>
</feature>
<feature type="compositionally biased region" description="Basic and acidic residues" evidence="1">
    <location>
        <begin position="79"/>
        <end position="104"/>
    </location>
</feature>
<feature type="compositionally biased region" description="Basic and acidic residues" evidence="1">
    <location>
        <begin position="123"/>
        <end position="143"/>
    </location>
</feature>
<evidence type="ECO:0000313" key="3">
    <source>
        <dbReference type="Proteomes" id="UP000027361"/>
    </source>
</evidence>
<feature type="region of interest" description="Disordered" evidence="1">
    <location>
        <begin position="1"/>
        <end position="299"/>
    </location>
</feature>